<reference evidence="2 3" key="1">
    <citation type="submission" date="2011-04" db="EMBL/GenBank/DDBJ databases">
        <authorList>
            <person name="Durkin A.S."/>
            <person name="Radune D."/>
            <person name="Hostetler J."/>
            <person name="Torralba M."/>
            <person name="Gillis M."/>
            <person name="Methe B."/>
            <person name="Sutton G."/>
            <person name="Nelson K.E."/>
        </authorList>
    </citation>
    <scope>NUCLEOTIDE SEQUENCE [LARGE SCALE GENOMIC DNA]</scope>
    <source>
        <strain evidence="2 3">SK1076</strain>
    </source>
</reference>
<keyword evidence="1" id="KW-0472">Membrane</keyword>
<organism evidence="2 3">
    <name type="scientific">Streptococcus infantis SK1076</name>
    <dbReference type="NCBI Taxonomy" id="1005705"/>
    <lineage>
        <taxon>Bacteria</taxon>
        <taxon>Bacillati</taxon>
        <taxon>Bacillota</taxon>
        <taxon>Bacilli</taxon>
        <taxon>Lactobacillales</taxon>
        <taxon>Streptococcaceae</taxon>
        <taxon>Streptococcus</taxon>
    </lineage>
</organism>
<sequence>MNTEEKKKAPIVLSIISIILAFGFPVFSIIFGIFGLALANSHQKESGLDYKTEKILSILGIVLGIVISALICIVLISQLSRIN</sequence>
<dbReference type="Proteomes" id="UP000010138">
    <property type="component" value="Unassembled WGS sequence"/>
</dbReference>
<dbReference type="RefSeq" id="WP_006149852.1">
    <property type="nucleotide sequence ID" value="NZ_AFNN01000005.1"/>
</dbReference>
<keyword evidence="1" id="KW-0812">Transmembrane</keyword>
<evidence type="ECO:0000256" key="1">
    <source>
        <dbReference type="SAM" id="Phobius"/>
    </source>
</evidence>
<protein>
    <recommendedName>
        <fullName evidence="4">DUF4190 domain-containing protein</fullName>
    </recommendedName>
</protein>
<feature type="transmembrane region" description="Helical" evidence="1">
    <location>
        <begin position="55"/>
        <end position="76"/>
    </location>
</feature>
<name>F5VY89_9STRE</name>
<dbReference type="AlphaFoldDB" id="F5VY89"/>
<evidence type="ECO:0000313" key="3">
    <source>
        <dbReference type="Proteomes" id="UP000010138"/>
    </source>
</evidence>
<accession>F5VY89</accession>
<feature type="transmembrane region" description="Helical" evidence="1">
    <location>
        <begin position="12"/>
        <end position="35"/>
    </location>
</feature>
<evidence type="ECO:0000313" key="2">
    <source>
        <dbReference type="EMBL" id="EGL87900.1"/>
    </source>
</evidence>
<gene>
    <name evidence="2" type="ORF">HMPREF9967_0647</name>
</gene>
<dbReference type="EMBL" id="AFNN01000005">
    <property type="protein sequence ID" value="EGL87900.1"/>
    <property type="molecule type" value="Genomic_DNA"/>
</dbReference>
<evidence type="ECO:0008006" key="4">
    <source>
        <dbReference type="Google" id="ProtNLM"/>
    </source>
</evidence>
<dbReference type="OrthoDB" id="2237525at2"/>
<proteinExistence type="predicted"/>
<keyword evidence="1" id="KW-1133">Transmembrane helix</keyword>
<comment type="caution">
    <text evidence="2">The sequence shown here is derived from an EMBL/GenBank/DDBJ whole genome shotgun (WGS) entry which is preliminary data.</text>
</comment>